<name>A0A3G5A9I6_9VIRU</name>
<organism evidence="1">
    <name type="scientific">Hyperionvirus sp</name>
    <dbReference type="NCBI Taxonomy" id="2487770"/>
    <lineage>
        <taxon>Viruses</taxon>
        <taxon>Varidnaviria</taxon>
        <taxon>Bamfordvirae</taxon>
        <taxon>Nucleocytoviricota</taxon>
        <taxon>Megaviricetes</taxon>
        <taxon>Imitervirales</taxon>
        <taxon>Mimiviridae</taxon>
        <taxon>Klosneuvirinae</taxon>
    </lineage>
</organism>
<sequence length="128" mass="13420">MAAETKVMSKKMAEAIAEATVTAMRTAMANSVKARKKLLWAKVESEEAAAALVAAGEMLDEARAAMEKAATIKESQAFNDMRTRSSLSAVAVIAHAKAAEADTAARAKVIDAKKVATAAMDWAATFSD</sequence>
<evidence type="ECO:0000313" key="1">
    <source>
        <dbReference type="EMBL" id="AYV83144.1"/>
    </source>
</evidence>
<proteinExistence type="predicted"/>
<accession>A0A3G5A9I6</accession>
<gene>
    <name evidence="1" type="ORF">Hyperionvirus4_109</name>
</gene>
<dbReference type="EMBL" id="MK072386">
    <property type="protein sequence ID" value="AYV83144.1"/>
    <property type="molecule type" value="Genomic_DNA"/>
</dbReference>
<protein>
    <submittedName>
        <fullName evidence="1">Uncharacterized protein</fullName>
    </submittedName>
</protein>
<reference evidence="1" key="1">
    <citation type="submission" date="2018-10" db="EMBL/GenBank/DDBJ databases">
        <title>Hidden diversity of soil giant viruses.</title>
        <authorList>
            <person name="Schulz F."/>
            <person name="Alteio L."/>
            <person name="Goudeau D."/>
            <person name="Ryan E.M."/>
            <person name="Malmstrom R.R."/>
            <person name="Blanchard J."/>
            <person name="Woyke T."/>
        </authorList>
    </citation>
    <scope>NUCLEOTIDE SEQUENCE</scope>
    <source>
        <strain evidence="1">HYV1</strain>
    </source>
</reference>